<dbReference type="InterPro" id="IPR006128">
    <property type="entry name" value="Lipoprotein_PsaA-like"/>
</dbReference>
<dbReference type="InterPro" id="IPR050492">
    <property type="entry name" value="Bact_metal-bind_prot9"/>
</dbReference>
<evidence type="ECO:0000256" key="7">
    <source>
        <dbReference type="SAM" id="SignalP"/>
    </source>
</evidence>
<evidence type="ECO:0000256" key="1">
    <source>
        <dbReference type="ARBA" id="ARBA00011028"/>
    </source>
</evidence>
<feature type="signal peptide" evidence="7">
    <location>
        <begin position="1"/>
        <end position="18"/>
    </location>
</feature>
<gene>
    <name evidence="8" type="ORF">ACFOM8_18310</name>
</gene>
<dbReference type="PRINTS" id="PR00691">
    <property type="entry name" value="ADHESINB"/>
</dbReference>
<dbReference type="InterPro" id="IPR006127">
    <property type="entry name" value="ZnuA-like"/>
</dbReference>
<proteinExistence type="inferred from homology"/>
<evidence type="ECO:0000256" key="4">
    <source>
        <dbReference type="ARBA" id="ARBA00022729"/>
    </source>
</evidence>
<dbReference type="Gene3D" id="3.40.50.1980">
    <property type="entry name" value="Nitrogenase molybdenum iron protein domain"/>
    <property type="match status" value="2"/>
</dbReference>
<dbReference type="PANTHER" id="PTHR42953:SF3">
    <property type="entry name" value="HIGH-AFFINITY ZINC UPTAKE SYSTEM PROTEIN ZNUA"/>
    <property type="match status" value="1"/>
</dbReference>
<comment type="similarity">
    <text evidence="1 6">Belongs to the bacterial solute-binding protein 9 family.</text>
</comment>
<sequence>MRIMLSALAVLAAAPVRAEPPQVVVDTPVTASLVQQVMGEGAPVQVLLPQGASAHHHQMRPSDARGLQEAGLLVWTGPELTPWLDRSAASLAEGVAQLRLLDVPGTHLRGYDEDHGHDHDRDHGHDHGGIDPHAWLDPANARLWLTAIAGVLAQKDPGNAEAYARNAARAGQRIADLDAGLQAQLAPHKDASLVVVHDAYGYFTDHYGLRPAIAVSLGDASTPSAARLSAIRTEIAATRAACAFPEYGGDPTLVQAAIEGSDVRMGKELSPEGGNASPGPDLYFALMRDMADTIDSCLSER</sequence>
<dbReference type="InterPro" id="IPR006129">
    <property type="entry name" value="AdhesinB"/>
</dbReference>
<dbReference type="RefSeq" id="WP_377763654.1">
    <property type="nucleotide sequence ID" value="NZ_JBHRXY010000027.1"/>
</dbReference>
<comment type="caution">
    <text evidence="8">The sequence shown here is derived from an EMBL/GenBank/DDBJ whole genome shotgun (WGS) entry which is preliminary data.</text>
</comment>
<evidence type="ECO:0000313" key="9">
    <source>
        <dbReference type="Proteomes" id="UP001595539"/>
    </source>
</evidence>
<evidence type="ECO:0000256" key="3">
    <source>
        <dbReference type="ARBA" id="ARBA00022448"/>
    </source>
</evidence>
<feature type="chain" id="PRO_5046712834" description="High-affinity zinc uptake system protein ZnuA" evidence="7">
    <location>
        <begin position="19"/>
        <end position="301"/>
    </location>
</feature>
<keyword evidence="9" id="KW-1185">Reference proteome</keyword>
<accession>A0ABV7U9U1</accession>
<keyword evidence="5" id="KW-0864">Zinc transport</keyword>
<evidence type="ECO:0000256" key="2">
    <source>
        <dbReference type="ARBA" id="ARBA00015915"/>
    </source>
</evidence>
<evidence type="ECO:0000256" key="5">
    <source>
        <dbReference type="ARBA" id="ARBA00022906"/>
    </source>
</evidence>
<name>A0ABV7U9U1_9RHOB</name>
<dbReference type="SUPFAM" id="SSF53807">
    <property type="entry name" value="Helical backbone' metal receptor"/>
    <property type="match status" value="1"/>
</dbReference>
<keyword evidence="5" id="KW-0406">Ion transport</keyword>
<keyword evidence="4 7" id="KW-0732">Signal</keyword>
<dbReference type="EMBL" id="JBHRXY010000027">
    <property type="protein sequence ID" value="MFC3631391.1"/>
    <property type="molecule type" value="Genomic_DNA"/>
</dbReference>
<evidence type="ECO:0000256" key="6">
    <source>
        <dbReference type="RuleBase" id="RU003512"/>
    </source>
</evidence>
<dbReference type="PANTHER" id="PTHR42953">
    <property type="entry name" value="HIGH-AFFINITY ZINC UPTAKE SYSTEM PROTEIN ZNUA-RELATED"/>
    <property type="match status" value="1"/>
</dbReference>
<evidence type="ECO:0000313" key="8">
    <source>
        <dbReference type="EMBL" id="MFC3631391.1"/>
    </source>
</evidence>
<protein>
    <recommendedName>
        <fullName evidence="2">High-affinity zinc uptake system protein ZnuA</fullName>
    </recommendedName>
</protein>
<keyword evidence="3 6" id="KW-0813">Transport</keyword>
<organism evidence="8 9">
    <name type="scientific">Paracoccus angustae</name>
    <dbReference type="NCBI Taxonomy" id="1671480"/>
    <lineage>
        <taxon>Bacteria</taxon>
        <taxon>Pseudomonadati</taxon>
        <taxon>Pseudomonadota</taxon>
        <taxon>Alphaproteobacteria</taxon>
        <taxon>Rhodobacterales</taxon>
        <taxon>Paracoccaceae</taxon>
        <taxon>Paracoccus</taxon>
    </lineage>
</organism>
<dbReference type="PRINTS" id="PR00690">
    <property type="entry name" value="ADHESNFAMILY"/>
</dbReference>
<dbReference type="Proteomes" id="UP001595539">
    <property type="component" value="Unassembled WGS sequence"/>
</dbReference>
<dbReference type="Pfam" id="PF01297">
    <property type="entry name" value="ZnuA"/>
    <property type="match status" value="1"/>
</dbReference>
<keyword evidence="5" id="KW-0862">Zinc</keyword>
<reference evidence="9" key="1">
    <citation type="journal article" date="2019" name="Int. J. Syst. Evol. Microbiol.">
        <title>The Global Catalogue of Microorganisms (GCM) 10K type strain sequencing project: providing services to taxonomists for standard genome sequencing and annotation.</title>
        <authorList>
            <consortium name="The Broad Institute Genomics Platform"/>
            <consortium name="The Broad Institute Genome Sequencing Center for Infectious Disease"/>
            <person name="Wu L."/>
            <person name="Ma J."/>
        </authorList>
    </citation>
    <scope>NUCLEOTIDE SEQUENCE [LARGE SCALE GENOMIC DNA]</scope>
    <source>
        <strain evidence="9">KCTC 42473</strain>
    </source>
</reference>